<feature type="domain" description="Tail sheath protein C-terminal" evidence="4">
    <location>
        <begin position="335"/>
        <end position="435"/>
    </location>
</feature>
<evidence type="ECO:0000313" key="9">
    <source>
        <dbReference type="EMBL" id="SJT25568.1"/>
    </source>
</evidence>
<dbReference type="InterPro" id="IPR035326">
    <property type="entry name" value="Beta_sandwich_Seath"/>
</dbReference>
<dbReference type="Pfam" id="PF17482">
    <property type="entry name" value="Phage_sheath_1C"/>
    <property type="match status" value="1"/>
</dbReference>
<feature type="domain" description="Phage tail sheath protein-like beta-sandwich" evidence="3">
    <location>
        <begin position="96"/>
        <end position="181"/>
    </location>
</feature>
<evidence type="ECO:0000313" key="7">
    <source>
        <dbReference type="EMBL" id="CDS85315.1"/>
    </source>
</evidence>
<reference evidence="9 10" key="2">
    <citation type="submission" date="2017-02" db="EMBL/GenBank/DDBJ databases">
        <authorList>
            <consortium name="Pathogen Informatics"/>
        </authorList>
    </citation>
    <scope>NUCLEOTIDE SEQUENCE [LARGE SCALE GENOMIC DNA]</scope>
    <source>
        <strain evidence="9 10">VRECD0157</strain>
    </source>
</reference>
<dbReference type="InterPro" id="IPR020287">
    <property type="entry name" value="Tail_sheath_C"/>
</dbReference>
<reference evidence="8" key="1">
    <citation type="submission" date="2014-07" db="EMBL/GenBank/DDBJ databases">
        <authorList>
            <person name="Monot Marc"/>
        </authorList>
    </citation>
    <scope>NUCLEOTIDE SEQUENCE</scope>
    <source>
        <strain evidence="8">7032989</strain>
        <strain evidence="7">7032994</strain>
    </source>
</reference>
<accession>A0A069B1X1</accession>
<dbReference type="EMBL" id="LK933533">
    <property type="protein sequence ID" value="CDT81533.1"/>
    <property type="molecule type" value="Genomic_DNA"/>
</dbReference>
<dbReference type="Gene3D" id="2.60.40.4290">
    <property type="match status" value="1"/>
</dbReference>
<dbReference type="AlphaFoldDB" id="A0A069B1X1"/>
<evidence type="ECO:0000259" key="5">
    <source>
        <dbReference type="Pfam" id="PF22671"/>
    </source>
</evidence>
<dbReference type="RefSeq" id="WP_015984844.1">
    <property type="nucleotide sequence ID" value="NZ_AP031492.1"/>
</dbReference>
<dbReference type="PATRIC" id="fig|1496.897.peg.1506"/>
<feature type="domain" description="Tail sheath protein Gp18-like" evidence="5">
    <location>
        <begin position="35"/>
        <end position="85"/>
    </location>
</feature>
<sequence>MALGGGTFVTQNKVLPGSYINFVSATRATSSLSDRGIVAMPLELDWGIDEEVFQVTSDDFEKYSTKYFGYDYTHEKLKGLRDLFKNIRLGYFYKLNKGVKASCSIATARCSGIRGNDLKVIVTTNIDDNAKFDVVTLLDNKKVDTQIAKVITELQDNDYVTWKKEATLEATAGLTFTNGTNGEAVTGTEYQAFLDKIESYSFNALGCLATTAEIKSLFVEFTKRMRDKVGAKFQTVLYKKNDADYEGVVSVENKIKDTGLLESSLIYWTTGAIAGCDINKSNTNKRYDGEFDVDVNYTQIHLEEALKTGKFIFHKVGDEVHVLEDINTFVSFTDEKNDDFSSNQSVRVLDQIANDIATLFNTKYLGEVPNDKSGRISFWNDVVKHHEQLQNMRAIEDFKADDVSVEPGSDKKTVVVSDAVKVISAMSKLYMTVSVS</sequence>
<dbReference type="Gene3D" id="3.40.50.11790">
    <property type="match status" value="1"/>
</dbReference>
<dbReference type="Pfam" id="PF04984">
    <property type="entry name" value="Phage_sheath_1"/>
    <property type="match status" value="1"/>
</dbReference>
<organism evidence="8">
    <name type="scientific">Clostridioides difficile</name>
    <name type="common">Peptoclostridium difficile</name>
    <dbReference type="NCBI Taxonomy" id="1496"/>
    <lineage>
        <taxon>Bacteria</taxon>
        <taxon>Bacillati</taxon>
        <taxon>Bacillota</taxon>
        <taxon>Clostridia</taxon>
        <taxon>Peptostreptococcales</taxon>
        <taxon>Peptostreptococcaceae</taxon>
        <taxon>Clostridioides</taxon>
    </lineage>
</organism>
<dbReference type="Gene3D" id="3.30.1370.220">
    <property type="match status" value="1"/>
</dbReference>
<evidence type="ECO:0000259" key="4">
    <source>
        <dbReference type="Pfam" id="PF17482"/>
    </source>
</evidence>
<evidence type="ECO:0000259" key="2">
    <source>
        <dbReference type="Pfam" id="PF04984"/>
    </source>
</evidence>
<dbReference type="Gene3D" id="3.30.1490.360">
    <property type="match status" value="1"/>
</dbReference>
<proteinExistence type="inferred from homology"/>
<dbReference type="InterPro" id="IPR054564">
    <property type="entry name" value="Gp18_domIII_N"/>
</dbReference>
<dbReference type="Pfam" id="PF22671">
    <property type="entry name" value="Gp18_domIII_N"/>
    <property type="match status" value="1"/>
</dbReference>
<evidence type="ECO:0000256" key="1">
    <source>
        <dbReference type="ARBA" id="ARBA00008005"/>
    </source>
</evidence>
<evidence type="ECO:0000313" key="8">
    <source>
        <dbReference type="EMBL" id="CDT81533.1"/>
    </source>
</evidence>
<dbReference type="InterPro" id="IPR035089">
    <property type="entry name" value="Phage_sheath_subtilisin"/>
</dbReference>
<dbReference type="Pfam" id="PF17481">
    <property type="entry name" value="Phage_sheath_domII"/>
    <property type="match status" value="1"/>
</dbReference>
<dbReference type="EMBL" id="LK932498">
    <property type="protein sequence ID" value="CDS84805.1"/>
    <property type="molecule type" value="Genomic_DNA"/>
</dbReference>
<name>A0A069B1X1_CLODI</name>
<gene>
    <name evidence="8" type="ORF">BN1095_890008</name>
    <name evidence="6" type="ORF">BN1096_460006</name>
    <name evidence="7" type="ORF">BN1097_460006</name>
    <name evidence="9" type="ORF">SAMEA3375112_04095</name>
</gene>
<comment type="similarity">
    <text evidence="1">Belongs to the myoviridae tail sheath protein family.</text>
</comment>
<evidence type="ECO:0000259" key="3">
    <source>
        <dbReference type="Pfam" id="PF17481"/>
    </source>
</evidence>
<feature type="domain" description="Tail sheath protein subtilisin-like" evidence="2">
    <location>
        <begin position="184"/>
        <end position="328"/>
    </location>
</feature>
<dbReference type="EMBL" id="FUPS01000021">
    <property type="protein sequence ID" value="SJT25568.1"/>
    <property type="molecule type" value="Genomic_DNA"/>
</dbReference>
<evidence type="ECO:0000313" key="6">
    <source>
        <dbReference type="EMBL" id="CDS84805.1"/>
    </source>
</evidence>
<protein>
    <submittedName>
        <fullName evidence="9">Phage tail sheath protein</fullName>
    </submittedName>
    <submittedName>
        <fullName evidence="8">Putative phage protein</fullName>
    </submittedName>
    <submittedName>
        <fullName evidence="7">Putative sheath tail protein</fullName>
    </submittedName>
</protein>
<dbReference type="EMBL" id="LK932383">
    <property type="protein sequence ID" value="CDS85315.1"/>
    <property type="molecule type" value="Genomic_DNA"/>
</dbReference>
<dbReference type="Gene3D" id="3.30.360.90">
    <property type="match status" value="1"/>
</dbReference>
<dbReference type="Proteomes" id="UP000189137">
    <property type="component" value="Unassembled WGS sequence"/>
</dbReference>
<evidence type="ECO:0000313" key="10">
    <source>
        <dbReference type="Proteomes" id="UP000189137"/>
    </source>
</evidence>